<dbReference type="PANTHER" id="PTHR10794">
    <property type="entry name" value="ABHYDROLASE DOMAIN-CONTAINING PROTEIN"/>
    <property type="match status" value="1"/>
</dbReference>
<gene>
    <name evidence="6" type="ORF">AVDCRST_MAG80-124</name>
</gene>
<feature type="domain" description="AB hydrolase-1" evidence="5">
    <location>
        <begin position="63"/>
        <end position="273"/>
    </location>
</feature>
<dbReference type="PRINTS" id="PR00111">
    <property type="entry name" value="ABHYDROLASE"/>
</dbReference>
<evidence type="ECO:0000313" key="6">
    <source>
        <dbReference type="EMBL" id="CAA9423952.1"/>
    </source>
</evidence>
<dbReference type="SUPFAM" id="SSF53474">
    <property type="entry name" value="alpha/beta-Hydrolases"/>
    <property type="match status" value="1"/>
</dbReference>
<dbReference type="InterPro" id="IPR029058">
    <property type="entry name" value="AB_hydrolase_fold"/>
</dbReference>
<proteinExistence type="inferred from homology"/>
<feature type="active site" description="Charge relay system" evidence="4">
    <location>
        <position position="298"/>
    </location>
</feature>
<protein>
    <submittedName>
        <fullName evidence="6">Hydrolase, alpha/beta fold family</fullName>
    </submittedName>
</protein>
<dbReference type="InterPro" id="IPR000073">
    <property type="entry name" value="AB_hydrolase_1"/>
</dbReference>
<dbReference type="Gene3D" id="3.40.50.1820">
    <property type="entry name" value="alpha/beta hydrolase"/>
    <property type="match status" value="1"/>
</dbReference>
<keyword evidence="3 6" id="KW-0378">Hydrolase</keyword>
<dbReference type="GO" id="GO:0034338">
    <property type="term" value="F:short-chain carboxylesterase activity"/>
    <property type="evidence" value="ECO:0007669"/>
    <property type="project" value="TreeGrafter"/>
</dbReference>
<evidence type="ECO:0000256" key="3">
    <source>
        <dbReference type="ARBA" id="ARBA00022801"/>
    </source>
</evidence>
<evidence type="ECO:0000259" key="5">
    <source>
        <dbReference type="Pfam" id="PF00561"/>
    </source>
</evidence>
<dbReference type="InterPro" id="IPR050960">
    <property type="entry name" value="AB_hydrolase_4_sf"/>
</dbReference>
<dbReference type="PIRSF" id="PIRSF005211">
    <property type="entry name" value="Ab_hydro_YheT"/>
    <property type="match status" value="1"/>
</dbReference>
<dbReference type="InterPro" id="IPR012020">
    <property type="entry name" value="ABHD4"/>
</dbReference>
<dbReference type="PROSITE" id="PS01133">
    <property type="entry name" value="UPF0017"/>
    <property type="match status" value="1"/>
</dbReference>
<evidence type="ECO:0000256" key="2">
    <source>
        <dbReference type="ARBA" id="ARBA00022487"/>
    </source>
</evidence>
<reference evidence="6" key="1">
    <citation type="submission" date="2020-02" db="EMBL/GenBank/DDBJ databases">
        <authorList>
            <person name="Meier V. D."/>
        </authorList>
    </citation>
    <scope>NUCLEOTIDE SEQUENCE</scope>
    <source>
        <strain evidence="6">AVDCRST_MAG80</strain>
    </source>
</reference>
<evidence type="ECO:0000256" key="4">
    <source>
        <dbReference type="PIRSR" id="PIRSR005211-1"/>
    </source>
</evidence>
<feature type="active site" description="Charge relay system" evidence="4">
    <location>
        <position position="142"/>
    </location>
</feature>
<dbReference type="EMBL" id="CADCVC010000012">
    <property type="protein sequence ID" value="CAA9423952.1"/>
    <property type="molecule type" value="Genomic_DNA"/>
</dbReference>
<organism evidence="6">
    <name type="scientific">uncultured Rubrobacteraceae bacterium</name>
    <dbReference type="NCBI Taxonomy" id="349277"/>
    <lineage>
        <taxon>Bacteria</taxon>
        <taxon>Bacillati</taxon>
        <taxon>Actinomycetota</taxon>
        <taxon>Rubrobacteria</taxon>
        <taxon>Rubrobacterales</taxon>
        <taxon>Rubrobacteraceae</taxon>
        <taxon>environmental samples</taxon>
    </lineage>
</organism>
<dbReference type="PANTHER" id="PTHR10794:SF94">
    <property type="entry name" value="ESTERASE YHET-RELATED"/>
    <property type="match status" value="1"/>
</dbReference>
<keyword evidence="2" id="KW-0719">Serine esterase</keyword>
<feature type="active site" description="Charge relay system" evidence="4">
    <location>
        <position position="269"/>
    </location>
</feature>
<dbReference type="Pfam" id="PF00561">
    <property type="entry name" value="Abhydrolase_1"/>
    <property type="match status" value="1"/>
</dbReference>
<dbReference type="InterPro" id="IPR000952">
    <property type="entry name" value="AB_hydrolase_4_CS"/>
</dbReference>
<comment type="similarity">
    <text evidence="1">Belongs to the AB hydrolase superfamily. AB hydrolase 4 family.</text>
</comment>
<name>A0A6J4PWP4_9ACTN</name>
<dbReference type="GO" id="GO:0047372">
    <property type="term" value="F:monoacylglycerol lipase activity"/>
    <property type="evidence" value="ECO:0007669"/>
    <property type="project" value="TreeGrafter"/>
</dbReference>
<dbReference type="AlphaFoldDB" id="A0A6J4PWP4"/>
<sequence length="323" mass="35651">MFAARPFRPHPLLRNGHAQTLAGWAWPRRLRDHPDETRLFEVEPGVRLLARCRWHEDRTARATLVLVHGLGGSTDAPYVRGAARLAYGAGANVVRLNQRNCGGTEHLTPTLYHSGMSGDLAAVVRELVGRDGLSRVLVAGFSMGGNLALKMAGEMGEEAPPALLGVCAVSPALDLSETTRNLELPQNRLYQRSFVRGLRRLVERKKELYPGLYDVRKLDRLRTVRDFDELYTAPHGGFVGAEDYYARASAIQLVPQIQVPTLVIHARDDPLVPFGPLQRPEVSSNPSVVMAAPPRGGHVAFVSADGGERFWAEERLAELCRFL</sequence>
<evidence type="ECO:0000256" key="1">
    <source>
        <dbReference type="ARBA" id="ARBA00010884"/>
    </source>
</evidence>
<accession>A0A6J4PWP4</accession>